<feature type="transmembrane region" description="Helical" evidence="1">
    <location>
        <begin position="149"/>
        <end position="172"/>
    </location>
</feature>
<feature type="transmembrane region" description="Helical" evidence="1">
    <location>
        <begin position="119"/>
        <end position="137"/>
    </location>
</feature>
<evidence type="ECO:0000313" key="2">
    <source>
        <dbReference type="EMBL" id="MBJ3784667.1"/>
    </source>
</evidence>
<comment type="caution">
    <text evidence="2">The sequence shown here is derived from an EMBL/GenBank/DDBJ whole genome shotgun (WGS) entry which is preliminary data.</text>
</comment>
<dbReference type="RefSeq" id="WP_198875905.1">
    <property type="nucleotide sequence ID" value="NZ_JAEKMH010000002.1"/>
</dbReference>
<dbReference type="Proteomes" id="UP000602124">
    <property type="component" value="Unassembled WGS sequence"/>
</dbReference>
<feature type="transmembrane region" description="Helical" evidence="1">
    <location>
        <begin position="65"/>
        <end position="84"/>
    </location>
</feature>
<dbReference type="EMBL" id="JAEKMH010000002">
    <property type="protein sequence ID" value="MBJ3784667.1"/>
    <property type="molecule type" value="Genomic_DNA"/>
</dbReference>
<organism evidence="2 3">
    <name type="scientific">Devosia sediminis</name>
    <dbReference type="NCBI Taxonomy" id="2798801"/>
    <lineage>
        <taxon>Bacteria</taxon>
        <taxon>Pseudomonadati</taxon>
        <taxon>Pseudomonadota</taxon>
        <taxon>Alphaproteobacteria</taxon>
        <taxon>Hyphomicrobiales</taxon>
        <taxon>Devosiaceae</taxon>
        <taxon>Devosia</taxon>
    </lineage>
</organism>
<keyword evidence="1" id="KW-0812">Transmembrane</keyword>
<evidence type="ECO:0000256" key="1">
    <source>
        <dbReference type="SAM" id="Phobius"/>
    </source>
</evidence>
<evidence type="ECO:0008006" key="4">
    <source>
        <dbReference type="Google" id="ProtNLM"/>
    </source>
</evidence>
<evidence type="ECO:0000313" key="3">
    <source>
        <dbReference type="Proteomes" id="UP000602124"/>
    </source>
</evidence>
<reference evidence="2" key="1">
    <citation type="submission" date="2020-12" db="EMBL/GenBank/DDBJ databases">
        <title>Devosia sp. MSA67 isolated from Mo River.</title>
        <authorList>
            <person name="Ma F."/>
            <person name="Zi Z."/>
        </authorList>
    </citation>
    <scope>NUCLEOTIDE SEQUENCE</scope>
    <source>
        <strain evidence="2">MSA67</strain>
    </source>
</reference>
<dbReference type="AlphaFoldDB" id="A0A934MH47"/>
<accession>A0A934MH47</accession>
<name>A0A934MH47_9HYPH</name>
<keyword evidence="3" id="KW-1185">Reference proteome</keyword>
<gene>
    <name evidence="2" type="ORF">JEQ47_08050</name>
</gene>
<feature type="transmembrane region" description="Helical" evidence="1">
    <location>
        <begin position="96"/>
        <end position="113"/>
    </location>
</feature>
<protein>
    <recommendedName>
        <fullName evidence="4">Yip1 domain-containing protein</fullName>
    </recommendedName>
</protein>
<feature type="transmembrane region" description="Helical" evidence="1">
    <location>
        <begin position="35"/>
        <end position="59"/>
    </location>
</feature>
<keyword evidence="1" id="KW-0472">Membrane</keyword>
<sequence length="179" mass="19060">MTIFKALQQAIQGWIMIVRGEAGWQDRFRLTMPGLATALVLFYLFAFLGVVLASLSFGVPTLAELIATMGLQSLFLVALLIGIFGTRAAVKDRGAILPLLVPGVYALTFYLILGALLSLVAGFLLPLLWLGLLVLLFRLGRMAGGWSIGVSAAFAVLTILLLVGTPIALYMMPAPIPAA</sequence>
<proteinExistence type="predicted"/>
<keyword evidence="1" id="KW-1133">Transmembrane helix</keyword>